<dbReference type="EMBL" id="JAJSOF020000015">
    <property type="protein sequence ID" value="KAJ4442124.1"/>
    <property type="molecule type" value="Genomic_DNA"/>
</dbReference>
<keyword evidence="2" id="KW-1185">Reference proteome</keyword>
<comment type="caution">
    <text evidence="1">The sequence shown here is derived from an EMBL/GenBank/DDBJ whole genome shotgun (WGS) entry which is preliminary data.</text>
</comment>
<protein>
    <submittedName>
        <fullName evidence="1">Uncharacterized protein</fullName>
    </submittedName>
</protein>
<accession>A0ABQ8T6L5</accession>
<sequence length="106" mass="12378">MADTSEYTSEEHLVDFVWVHERQVNGKSMKNVMDDFVARFEKAAPTRKTLLLWEKKAFTTGNAQRNGRPSTKLQRWHNLSNNPHENVLLSGDYQNQPCGNTIWKWT</sequence>
<proteinExistence type="predicted"/>
<organism evidence="1 2">
    <name type="scientific">Periplaneta americana</name>
    <name type="common">American cockroach</name>
    <name type="synonym">Blatta americana</name>
    <dbReference type="NCBI Taxonomy" id="6978"/>
    <lineage>
        <taxon>Eukaryota</taxon>
        <taxon>Metazoa</taxon>
        <taxon>Ecdysozoa</taxon>
        <taxon>Arthropoda</taxon>
        <taxon>Hexapoda</taxon>
        <taxon>Insecta</taxon>
        <taxon>Pterygota</taxon>
        <taxon>Neoptera</taxon>
        <taxon>Polyneoptera</taxon>
        <taxon>Dictyoptera</taxon>
        <taxon>Blattodea</taxon>
        <taxon>Blattoidea</taxon>
        <taxon>Blattidae</taxon>
        <taxon>Blattinae</taxon>
        <taxon>Periplaneta</taxon>
    </lineage>
</organism>
<gene>
    <name evidence="1" type="ORF">ANN_11990</name>
</gene>
<reference evidence="1 2" key="1">
    <citation type="journal article" date="2022" name="Allergy">
        <title>Genome assembly and annotation of Periplaneta americana reveal a comprehensive cockroach allergen profile.</title>
        <authorList>
            <person name="Wang L."/>
            <person name="Xiong Q."/>
            <person name="Saelim N."/>
            <person name="Wang L."/>
            <person name="Nong W."/>
            <person name="Wan A.T."/>
            <person name="Shi M."/>
            <person name="Liu X."/>
            <person name="Cao Q."/>
            <person name="Hui J.H.L."/>
            <person name="Sookrung N."/>
            <person name="Leung T.F."/>
            <person name="Tungtrongchitr A."/>
            <person name="Tsui S.K.W."/>
        </authorList>
    </citation>
    <scope>NUCLEOTIDE SEQUENCE [LARGE SCALE GENOMIC DNA]</scope>
    <source>
        <strain evidence="1">PWHHKU_190912</strain>
    </source>
</reference>
<evidence type="ECO:0000313" key="1">
    <source>
        <dbReference type="EMBL" id="KAJ4442124.1"/>
    </source>
</evidence>
<evidence type="ECO:0000313" key="2">
    <source>
        <dbReference type="Proteomes" id="UP001148838"/>
    </source>
</evidence>
<name>A0ABQ8T6L5_PERAM</name>
<dbReference type="Proteomes" id="UP001148838">
    <property type="component" value="Unassembled WGS sequence"/>
</dbReference>